<dbReference type="GO" id="GO:0005634">
    <property type="term" value="C:nucleus"/>
    <property type="evidence" value="ECO:0007669"/>
    <property type="project" value="TreeGrafter"/>
</dbReference>
<dbReference type="SUPFAM" id="SSF55811">
    <property type="entry name" value="Nudix"/>
    <property type="match status" value="1"/>
</dbReference>
<dbReference type="AlphaFoldDB" id="A0A8T0Z3V5"/>
<gene>
    <name evidence="5" type="ORF">PC113_g11356</name>
</gene>
<dbReference type="PROSITE" id="PS51462">
    <property type="entry name" value="NUDIX"/>
    <property type="match status" value="1"/>
</dbReference>
<dbReference type="InterPro" id="IPR000086">
    <property type="entry name" value="NUDIX_hydrolase_dom"/>
</dbReference>
<dbReference type="InterPro" id="IPR015797">
    <property type="entry name" value="NUDIX_hydrolase-like_dom_sf"/>
</dbReference>
<dbReference type="GO" id="GO:0046872">
    <property type="term" value="F:metal ion binding"/>
    <property type="evidence" value="ECO:0007669"/>
    <property type="project" value="UniProtKB-KW"/>
</dbReference>
<evidence type="ECO:0000256" key="2">
    <source>
        <dbReference type="ARBA" id="ARBA00022801"/>
    </source>
</evidence>
<sequence>MRRKITPFAGMELPDPKYLVSHVGHDMQRFDKKRWSRLLSSAVVMRTNEQGQHQIVFLSSSNPKKGDFLLPKGGWDKGEDIKKAALGEVIEEVGVNAQLAHGLGKVKFEDAGKKYTYFAYLMKANKIYDDWAESIRYRLWVLLDEAEVMLARRGQKVKVVKRAMAVNPFVDTHLGDCAKRFDEVMSAPVKYVPNNVTFAFSFYGNPGVVQIGDRHQHAVDRASHTAEATAADAGLAACRRDDAGAEAGAARAHAQSLVAGERSNAGGAAIAHAGRGGEGDDRIVGGADFGPGKTTTSSSNTKLVAALVRSKGCTSESDNMTMVAARAPRDRDQDAAAVQHPILN</sequence>
<name>A0A8T0Z3V5_9STRA</name>
<dbReference type="Proteomes" id="UP000735874">
    <property type="component" value="Unassembled WGS sequence"/>
</dbReference>
<evidence type="ECO:0000259" key="4">
    <source>
        <dbReference type="PROSITE" id="PS51462"/>
    </source>
</evidence>
<evidence type="ECO:0000313" key="5">
    <source>
        <dbReference type="EMBL" id="KAG2856684.1"/>
    </source>
</evidence>
<comment type="caution">
    <text evidence="5">The sequence shown here is derived from an EMBL/GenBank/DDBJ whole genome shotgun (WGS) entry which is preliminary data.</text>
</comment>
<evidence type="ECO:0000256" key="1">
    <source>
        <dbReference type="ARBA" id="ARBA00022723"/>
    </source>
</evidence>
<feature type="region of interest" description="Disordered" evidence="3">
    <location>
        <begin position="269"/>
        <end position="299"/>
    </location>
</feature>
<protein>
    <recommendedName>
        <fullName evidence="4">Nudix hydrolase domain-containing protein</fullName>
    </recommendedName>
</protein>
<dbReference type="PANTHER" id="PTHR12629">
    <property type="entry name" value="DIPHOSPHOINOSITOL POLYPHOSPHATE PHOSPHOHYDROLASE"/>
    <property type="match status" value="1"/>
</dbReference>
<dbReference type="VEuPathDB" id="FungiDB:PC110_g15303"/>
<evidence type="ECO:0000313" key="6">
    <source>
        <dbReference type="Proteomes" id="UP000735874"/>
    </source>
</evidence>
<accession>A0A8T0Z3V5</accession>
<organism evidence="5 6">
    <name type="scientific">Phytophthora cactorum</name>
    <dbReference type="NCBI Taxonomy" id="29920"/>
    <lineage>
        <taxon>Eukaryota</taxon>
        <taxon>Sar</taxon>
        <taxon>Stramenopiles</taxon>
        <taxon>Oomycota</taxon>
        <taxon>Peronosporomycetes</taxon>
        <taxon>Peronosporales</taxon>
        <taxon>Peronosporaceae</taxon>
        <taxon>Phytophthora</taxon>
    </lineage>
</organism>
<dbReference type="Gene3D" id="3.90.79.10">
    <property type="entry name" value="Nucleoside Triphosphate Pyrophosphohydrolase"/>
    <property type="match status" value="1"/>
</dbReference>
<evidence type="ECO:0000256" key="3">
    <source>
        <dbReference type="SAM" id="MobiDB-lite"/>
    </source>
</evidence>
<dbReference type="PANTHER" id="PTHR12629:SF0">
    <property type="entry name" value="DIPHOSPHOINOSITOL-POLYPHOSPHATE DIPHOSPHATASE"/>
    <property type="match status" value="1"/>
</dbReference>
<dbReference type="GO" id="GO:0016787">
    <property type="term" value="F:hydrolase activity"/>
    <property type="evidence" value="ECO:0007669"/>
    <property type="project" value="UniProtKB-KW"/>
</dbReference>
<dbReference type="Pfam" id="PF00293">
    <property type="entry name" value="NUDIX"/>
    <property type="match status" value="1"/>
</dbReference>
<keyword evidence="2" id="KW-0378">Hydrolase</keyword>
<dbReference type="GO" id="GO:0005737">
    <property type="term" value="C:cytoplasm"/>
    <property type="evidence" value="ECO:0007669"/>
    <property type="project" value="TreeGrafter"/>
</dbReference>
<proteinExistence type="predicted"/>
<keyword evidence="1" id="KW-0479">Metal-binding</keyword>
<reference evidence="5" key="1">
    <citation type="submission" date="2018-10" db="EMBL/GenBank/DDBJ databases">
        <title>Effector identification in a new, highly contiguous assembly of the strawberry crown rot pathogen Phytophthora cactorum.</title>
        <authorList>
            <person name="Armitage A.D."/>
            <person name="Nellist C.F."/>
            <person name="Bates H."/>
            <person name="Vickerstaff R.J."/>
            <person name="Harrison R.J."/>
        </authorList>
    </citation>
    <scope>NUCLEOTIDE SEQUENCE</scope>
    <source>
        <strain evidence="5">15-7</strain>
    </source>
</reference>
<dbReference type="EMBL" id="RCMG01000322">
    <property type="protein sequence ID" value="KAG2856684.1"/>
    <property type="molecule type" value="Genomic_DNA"/>
</dbReference>
<feature type="domain" description="Nudix hydrolase" evidence="4">
    <location>
        <begin position="35"/>
        <end position="165"/>
    </location>
</feature>